<reference evidence="1" key="2">
    <citation type="journal article" date="2023" name="IMA Fungus">
        <title>Comparative genomic study of the Penicillium genus elucidates a diverse pangenome and 15 lateral gene transfer events.</title>
        <authorList>
            <person name="Petersen C."/>
            <person name="Sorensen T."/>
            <person name="Nielsen M.R."/>
            <person name="Sondergaard T.E."/>
            <person name="Sorensen J.L."/>
            <person name="Fitzpatrick D.A."/>
            <person name="Frisvad J.C."/>
            <person name="Nielsen K.L."/>
        </authorList>
    </citation>
    <scope>NUCLEOTIDE SEQUENCE</scope>
    <source>
        <strain evidence="1">IBT 19713</strain>
    </source>
</reference>
<evidence type="ECO:0000313" key="1">
    <source>
        <dbReference type="EMBL" id="KAJ5225812.1"/>
    </source>
</evidence>
<dbReference type="RefSeq" id="XP_058329223.1">
    <property type="nucleotide sequence ID" value="XM_058476333.1"/>
</dbReference>
<organism evidence="1 2">
    <name type="scientific">Penicillium chermesinum</name>
    <dbReference type="NCBI Taxonomy" id="63820"/>
    <lineage>
        <taxon>Eukaryota</taxon>
        <taxon>Fungi</taxon>
        <taxon>Dikarya</taxon>
        <taxon>Ascomycota</taxon>
        <taxon>Pezizomycotina</taxon>
        <taxon>Eurotiomycetes</taxon>
        <taxon>Eurotiomycetidae</taxon>
        <taxon>Eurotiales</taxon>
        <taxon>Aspergillaceae</taxon>
        <taxon>Penicillium</taxon>
    </lineage>
</organism>
<name>A0A9W9TK57_9EURO</name>
<evidence type="ECO:0000313" key="2">
    <source>
        <dbReference type="Proteomes" id="UP001150941"/>
    </source>
</evidence>
<accession>A0A9W9TK57</accession>
<sequence length="74" mass="8299">MGIICCPLTRYHFGGMQSDCSTCGSSHHMGIIEPYLWFTGHAQYHDPVSAYQGRLRDIRLALKGGKDREDLRGS</sequence>
<dbReference type="AlphaFoldDB" id="A0A9W9TK57"/>
<dbReference type="GeneID" id="83203636"/>
<protein>
    <submittedName>
        <fullName evidence="1">Uncharacterized protein</fullName>
    </submittedName>
</protein>
<keyword evidence="2" id="KW-1185">Reference proteome</keyword>
<dbReference type="EMBL" id="JAPQKS010000005">
    <property type="protein sequence ID" value="KAJ5225812.1"/>
    <property type="molecule type" value="Genomic_DNA"/>
</dbReference>
<comment type="caution">
    <text evidence="1">The sequence shown here is derived from an EMBL/GenBank/DDBJ whole genome shotgun (WGS) entry which is preliminary data.</text>
</comment>
<reference evidence="1" key="1">
    <citation type="submission" date="2022-11" db="EMBL/GenBank/DDBJ databases">
        <authorList>
            <person name="Petersen C."/>
        </authorList>
    </citation>
    <scope>NUCLEOTIDE SEQUENCE</scope>
    <source>
        <strain evidence="1">IBT 19713</strain>
    </source>
</reference>
<dbReference type="Proteomes" id="UP001150941">
    <property type="component" value="Unassembled WGS sequence"/>
</dbReference>
<proteinExistence type="predicted"/>
<gene>
    <name evidence="1" type="ORF">N7468_007037</name>
</gene>